<proteinExistence type="predicted"/>
<dbReference type="GO" id="GO:0050660">
    <property type="term" value="F:flavin adenine dinucleotide binding"/>
    <property type="evidence" value="ECO:0007669"/>
    <property type="project" value="InterPro"/>
</dbReference>
<gene>
    <name evidence="1" type="ORF">MNBD_CHLOROFLEXI01-4017</name>
</gene>
<dbReference type="InterPro" id="IPR029035">
    <property type="entry name" value="DHS-like_NAD/FAD-binding_dom"/>
</dbReference>
<dbReference type="GO" id="GO:0009055">
    <property type="term" value="F:electron transfer activity"/>
    <property type="evidence" value="ECO:0007669"/>
    <property type="project" value="InterPro"/>
</dbReference>
<dbReference type="EMBL" id="UOEU01000578">
    <property type="protein sequence ID" value="VAW35260.1"/>
    <property type="molecule type" value="Genomic_DNA"/>
</dbReference>
<dbReference type="AlphaFoldDB" id="A0A3B0V2Y4"/>
<sequence length="42" mass="4639">MKDAELIIAINTDANAPIFDVAHYGTTQDLFDVAEAMLEELE</sequence>
<name>A0A3B0V2Y4_9ZZZZ</name>
<protein>
    <submittedName>
        <fullName evidence="1">Electron transfer flavoprotein, alpha subunit FixB</fullName>
    </submittedName>
</protein>
<organism evidence="1">
    <name type="scientific">hydrothermal vent metagenome</name>
    <dbReference type="NCBI Taxonomy" id="652676"/>
    <lineage>
        <taxon>unclassified sequences</taxon>
        <taxon>metagenomes</taxon>
        <taxon>ecological metagenomes</taxon>
    </lineage>
</organism>
<dbReference type="InterPro" id="IPR001308">
    <property type="entry name" value="ETF_a/FixB"/>
</dbReference>
<dbReference type="PANTHER" id="PTHR43153">
    <property type="entry name" value="ELECTRON TRANSFER FLAVOPROTEIN ALPHA"/>
    <property type="match status" value="1"/>
</dbReference>
<dbReference type="PANTHER" id="PTHR43153:SF1">
    <property type="entry name" value="ELECTRON TRANSFER FLAVOPROTEIN SUBUNIT ALPHA, MITOCHONDRIAL"/>
    <property type="match status" value="1"/>
</dbReference>
<evidence type="ECO:0000313" key="1">
    <source>
        <dbReference type="EMBL" id="VAW35260.1"/>
    </source>
</evidence>
<dbReference type="Gene3D" id="3.40.50.1220">
    <property type="entry name" value="TPP-binding domain"/>
    <property type="match status" value="1"/>
</dbReference>
<accession>A0A3B0V2Y4</accession>
<dbReference type="GO" id="GO:0033539">
    <property type="term" value="P:fatty acid beta-oxidation using acyl-CoA dehydrogenase"/>
    <property type="evidence" value="ECO:0007669"/>
    <property type="project" value="TreeGrafter"/>
</dbReference>
<reference evidence="1" key="1">
    <citation type="submission" date="2018-06" db="EMBL/GenBank/DDBJ databases">
        <authorList>
            <person name="Zhirakovskaya E."/>
        </authorList>
    </citation>
    <scope>NUCLEOTIDE SEQUENCE</scope>
</reference>
<dbReference type="SUPFAM" id="SSF52467">
    <property type="entry name" value="DHS-like NAD/FAD-binding domain"/>
    <property type="match status" value="1"/>
</dbReference>